<dbReference type="PhylomeDB" id="R7QKF2"/>
<dbReference type="Proteomes" id="UP000012073">
    <property type="component" value="Unassembled WGS sequence"/>
</dbReference>
<accession>R7QKF2</accession>
<evidence type="ECO:0000313" key="2">
    <source>
        <dbReference type="Proteomes" id="UP000012073"/>
    </source>
</evidence>
<name>R7QKF2_CHOCR</name>
<dbReference type="GeneID" id="17326597"/>
<proteinExistence type="predicted"/>
<dbReference type="RefSeq" id="XP_005718882.1">
    <property type="nucleotide sequence ID" value="XM_005718825.1"/>
</dbReference>
<organism evidence="1 2">
    <name type="scientific">Chondrus crispus</name>
    <name type="common">Carrageen Irish moss</name>
    <name type="synonym">Polymorpha crispa</name>
    <dbReference type="NCBI Taxonomy" id="2769"/>
    <lineage>
        <taxon>Eukaryota</taxon>
        <taxon>Rhodophyta</taxon>
        <taxon>Florideophyceae</taxon>
        <taxon>Rhodymeniophycidae</taxon>
        <taxon>Gigartinales</taxon>
        <taxon>Gigartinaceae</taxon>
        <taxon>Chondrus</taxon>
    </lineage>
</organism>
<dbReference type="Gramene" id="CDF38977">
    <property type="protein sequence ID" value="CDF38977"/>
    <property type="gene ID" value="CHC_T00006691001"/>
</dbReference>
<gene>
    <name evidence="1" type="ORF">CHC_T00006691001</name>
</gene>
<sequence length="179" mass="19234">MPTCFPARAQQCAHPFQSACVRISVAAAVARALTPTRCASLPLPPLSLARAHARRRRTYGQRSRPRRVLVAWRTLPRRDPACSSSGMGSWGALFSPLTERGGGGAQSRQTHRTSFVVSTLAPTYPSRLSVSLLAVIRQLIAVGLSLEAACVTCAGQDTFPFCPVLFSPSNRCPLQGRCS</sequence>
<evidence type="ECO:0000313" key="1">
    <source>
        <dbReference type="EMBL" id="CDF38977.1"/>
    </source>
</evidence>
<dbReference type="AlphaFoldDB" id="R7QKF2"/>
<dbReference type="KEGG" id="ccp:CHC_T00006691001"/>
<reference evidence="2" key="1">
    <citation type="journal article" date="2013" name="Proc. Natl. Acad. Sci. U.S.A.">
        <title>Genome structure and metabolic features in the red seaweed Chondrus crispus shed light on evolution of the Archaeplastida.</title>
        <authorList>
            <person name="Collen J."/>
            <person name="Porcel B."/>
            <person name="Carre W."/>
            <person name="Ball S.G."/>
            <person name="Chaparro C."/>
            <person name="Tonon T."/>
            <person name="Barbeyron T."/>
            <person name="Michel G."/>
            <person name="Noel B."/>
            <person name="Valentin K."/>
            <person name="Elias M."/>
            <person name="Artiguenave F."/>
            <person name="Arun A."/>
            <person name="Aury J.M."/>
            <person name="Barbosa-Neto J.F."/>
            <person name="Bothwell J.H."/>
            <person name="Bouget F.Y."/>
            <person name="Brillet L."/>
            <person name="Cabello-Hurtado F."/>
            <person name="Capella-Gutierrez S."/>
            <person name="Charrier B."/>
            <person name="Cladiere L."/>
            <person name="Cock J.M."/>
            <person name="Coelho S.M."/>
            <person name="Colleoni C."/>
            <person name="Czjzek M."/>
            <person name="Da Silva C."/>
            <person name="Delage L."/>
            <person name="Denoeud F."/>
            <person name="Deschamps P."/>
            <person name="Dittami S.M."/>
            <person name="Gabaldon T."/>
            <person name="Gachon C.M."/>
            <person name="Groisillier A."/>
            <person name="Herve C."/>
            <person name="Jabbari K."/>
            <person name="Katinka M."/>
            <person name="Kloareg B."/>
            <person name="Kowalczyk N."/>
            <person name="Labadie K."/>
            <person name="Leblanc C."/>
            <person name="Lopez P.J."/>
            <person name="McLachlan D.H."/>
            <person name="Meslet-Cladiere L."/>
            <person name="Moustafa A."/>
            <person name="Nehr Z."/>
            <person name="Nyvall Collen P."/>
            <person name="Panaud O."/>
            <person name="Partensky F."/>
            <person name="Poulain J."/>
            <person name="Rensing S.A."/>
            <person name="Rousvoal S."/>
            <person name="Samson G."/>
            <person name="Symeonidi A."/>
            <person name="Weissenbach J."/>
            <person name="Zambounis A."/>
            <person name="Wincker P."/>
            <person name="Boyen C."/>
        </authorList>
    </citation>
    <scope>NUCLEOTIDE SEQUENCE [LARGE SCALE GENOMIC DNA]</scope>
    <source>
        <strain evidence="2">cv. Stackhouse</strain>
    </source>
</reference>
<dbReference type="EMBL" id="HG001983">
    <property type="protein sequence ID" value="CDF38977.1"/>
    <property type="molecule type" value="Genomic_DNA"/>
</dbReference>
<keyword evidence="2" id="KW-1185">Reference proteome</keyword>
<protein>
    <submittedName>
        <fullName evidence="1">Uncharacterized protein</fullName>
    </submittedName>
</protein>